<dbReference type="GO" id="GO:0016811">
    <property type="term" value="F:hydrolase activity, acting on carbon-nitrogen (but not peptide) bonds, in linear amides"/>
    <property type="evidence" value="ECO:0007669"/>
    <property type="project" value="TreeGrafter"/>
</dbReference>
<dbReference type="EMBL" id="LFDV01000001">
    <property type="protein sequence ID" value="KTB49096.1"/>
    <property type="molecule type" value="Genomic_DNA"/>
</dbReference>
<dbReference type="AlphaFoldDB" id="A0A0W0GKM2"/>
<evidence type="ECO:0000259" key="2">
    <source>
        <dbReference type="PROSITE" id="PS50263"/>
    </source>
</evidence>
<reference evidence="3 4" key="1">
    <citation type="submission" date="2015-06" db="EMBL/GenBank/DDBJ databases">
        <title>Genome sequence of the organohalide-respiring Dehalogenimonas alkenigignens type strain (IP3-3T).</title>
        <authorList>
            <person name="Key T.A."/>
            <person name="Richmond D.P."/>
            <person name="Bowman K.S."/>
            <person name="Cho Y.-J."/>
            <person name="Chun J."/>
            <person name="da Costa M.S."/>
            <person name="Rainey F.A."/>
            <person name="Moe W.M."/>
        </authorList>
    </citation>
    <scope>NUCLEOTIDE SEQUENCE [LARGE SCALE GENOMIC DNA]</scope>
    <source>
        <strain evidence="3 4">IP3-3</strain>
    </source>
</reference>
<dbReference type="OrthoDB" id="9811121at2"/>
<dbReference type="PROSITE" id="PS50263">
    <property type="entry name" value="CN_HYDROLASE"/>
    <property type="match status" value="1"/>
</dbReference>
<dbReference type="Pfam" id="PF00795">
    <property type="entry name" value="CN_hydrolase"/>
    <property type="match status" value="1"/>
</dbReference>
<dbReference type="SUPFAM" id="SSF56317">
    <property type="entry name" value="Carbon-nitrogen hydrolase"/>
    <property type="match status" value="1"/>
</dbReference>
<gene>
    <name evidence="3" type="ORF">DEALK_00070</name>
</gene>
<dbReference type="Proteomes" id="UP000053947">
    <property type="component" value="Unassembled WGS sequence"/>
</dbReference>
<dbReference type="InterPro" id="IPR036526">
    <property type="entry name" value="C-N_Hydrolase_sf"/>
</dbReference>
<feature type="domain" description="CN hydrolase" evidence="2">
    <location>
        <begin position="3"/>
        <end position="240"/>
    </location>
</feature>
<dbReference type="CDD" id="cd07197">
    <property type="entry name" value="nitrilase"/>
    <property type="match status" value="1"/>
</dbReference>
<evidence type="ECO:0000313" key="3">
    <source>
        <dbReference type="EMBL" id="KTB49096.1"/>
    </source>
</evidence>
<comment type="caution">
    <text evidence="3">The sequence shown here is derived from an EMBL/GenBank/DDBJ whole genome shotgun (WGS) entry which is preliminary data.</text>
</comment>
<sequence>MLTRVSLLHISPKPGEITHNRKLIEMGILRSADLGATWIITPELAVCGYFFSDVVGTDWIPSASDEWLGRLQTLASSRKLNLIICQPERDAATGNLHNTAYVIDSMGKIAGKHRKIMVHPGLEEGWSTPGETIQPVLIDGVNVGILICADIYEGQLAMQHKDKGAQLLICPAAWGAKYGPGDRWERRTLEASIPLWVCNRTGTEKNVDWIGGESVVSKDGRRLLSHSGMQNSLLIFDWDMSLMELESKHFQVYQLIG</sequence>
<keyword evidence="4" id="KW-1185">Reference proteome</keyword>
<evidence type="ECO:0000313" key="4">
    <source>
        <dbReference type="Proteomes" id="UP000053947"/>
    </source>
</evidence>
<name>A0A0W0GKM2_9CHLR</name>
<proteinExistence type="predicted"/>
<evidence type="ECO:0000256" key="1">
    <source>
        <dbReference type="ARBA" id="ARBA00022801"/>
    </source>
</evidence>
<dbReference type="STRING" id="1217799.DEALK_00070"/>
<dbReference type="InterPro" id="IPR050345">
    <property type="entry name" value="Aliph_Amidase/BUP"/>
</dbReference>
<dbReference type="InterPro" id="IPR003010">
    <property type="entry name" value="C-N_Hydrolase"/>
</dbReference>
<dbReference type="RefSeq" id="WP_065128646.1">
    <property type="nucleotide sequence ID" value="NZ_KQ758903.1"/>
</dbReference>
<dbReference type="Gene3D" id="3.60.110.10">
    <property type="entry name" value="Carbon-nitrogen hydrolase"/>
    <property type="match status" value="1"/>
</dbReference>
<dbReference type="PANTHER" id="PTHR43674">
    <property type="entry name" value="NITRILASE C965.09-RELATED"/>
    <property type="match status" value="1"/>
</dbReference>
<accession>A0A0W0GKM2</accession>
<organism evidence="3 4">
    <name type="scientific">Dehalogenimonas alkenigignens</name>
    <dbReference type="NCBI Taxonomy" id="1217799"/>
    <lineage>
        <taxon>Bacteria</taxon>
        <taxon>Bacillati</taxon>
        <taxon>Chloroflexota</taxon>
        <taxon>Dehalococcoidia</taxon>
        <taxon>Dehalococcoidales</taxon>
        <taxon>Dehalococcoidaceae</taxon>
        <taxon>Dehalogenimonas</taxon>
    </lineage>
</organism>
<keyword evidence="1 3" id="KW-0378">Hydrolase</keyword>
<dbReference type="PANTHER" id="PTHR43674:SF16">
    <property type="entry name" value="CARBON-NITROGEN FAMILY, PUTATIVE (AFU_ORTHOLOGUE AFUA_5G02350)-RELATED"/>
    <property type="match status" value="1"/>
</dbReference>
<protein>
    <submittedName>
        <fullName evidence="3">Putative amidohydrolase</fullName>
    </submittedName>
</protein>